<dbReference type="PANTHER" id="PTHR36735">
    <property type="entry name" value="TRANSMEMBRANE PROTEIN"/>
    <property type="match status" value="1"/>
</dbReference>
<name>A0AAD8P1I7_TARER</name>
<evidence type="ECO:0000256" key="1">
    <source>
        <dbReference type="SAM" id="MobiDB-lite"/>
    </source>
</evidence>
<sequence>MVVTTTTSLPPFPSFNHHFIKSPTNQSSLPILSLHPTPHRPPRATILRPISATQNATFLLSEANSDQIVAAGADNGDGVSVVISVLLSIAFVGLSVLTIGVIYIGVTDYLQKREKEKFEKEEAEKAKRGSKKKRVRPRVGPKGFGQKIDNDDDL</sequence>
<accession>A0AAD8P1I7</accession>
<keyword evidence="2" id="KW-0812">Transmembrane</keyword>
<dbReference type="GO" id="GO:0009535">
    <property type="term" value="C:chloroplast thylakoid membrane"/>
    <property type="evidence" value="ECO:0007669"/>
    <property type="project" value="TreeGrafter"/>
</dbReference>
<evidence type="ECO:0000313" key="4">
    <source>
        <dbReference type="Proteomes" id="UP001229421"/>
    </source>
</evidence>
<feature type="transmembrane region" description="Helical" evidence="2">
    <location>
        <begin position="81"/>
        <end position="106"/>
    </location>
</feature>
<proteinExistence type="predicted"/>
<dbReference type="Proteomes" id="UP001229421">
    <property type="component" value="Unassembled WGS sequence"/>
</dbReference>
<keyword evidence="2" id="KW-1133">Transmembrane helix</keyword>
<dbReference type="EMBL" id="JAUHHV010000004">
    <property type="protein sequence ID" value="KAK1428704.1"/>
    <property type="molecule type" value="Genomic_DNA"/>
</dbReference>
<evidence type="ECO:0000313" key="3">
    <source>
        <dbReference type="EMBL" id="KAK1428704.1"/>
    </source>
</evidence>
<keyword evidence="2" id="KW-0472">Membrane</keyword>
<feature type="compositionally biased region" description="Basic residues" evidence="1">
    <location>
        <begin position="128"/>
        <end position="139"/>
    </location>
</feature>
<keyword evidence="4" id="KW-1185">Reference proteome</keyword>
<gene>
    <name evidence="3" type="ORF">QVD17_17543</name>
</gene>
<dbReference type="PANTHER" id="PTHR36735:SF1">
    <property type="entry name" value="TRANSMEMBRANE PROTEIN"/>
    <property type="match status" value="1"/>
</dbReference>
<reference evidence="3" key="1">
    <citation type="journal article" date="2023" name="bioRxiv">
        <title>Improved chromosome-level genome assembly for marigold (Tagetes erecta).</title>
        <authorList>
            <person name="Jiang F."/>
            <person name="Yuan L."/>
            <person name="Wang S."/>
            <person name="Wang H."/>
            <person name="Xu D."/>
            <person name="Wang A."/>
            <person name="Fan W."/>
        </authorList>
    </citation>
    <scope>NUCLEOTIDE SEQUENCE</scope>
    <source>
        <strain evidence="3">WSJ</strain>
        <tissue evidence="3">Leaf</tissue>
    </source>
</reference>
<feature type="compositionally biased region" description="Basic and acidic residues" evidence="1">
    <location>
        <begin position="115"/>
        <end position="127"/>
    </location>
</feature>
<feature type="region of interest" description="Disordered" evidence="1">
    <location>
        <begin position="115"/>
        <end position="154"/>
    </location>
</feature>
<evidence type="ECO:0000256" key="2">
    <source>
        <dbReference type="SAM" id="Phobius"/>
    </source>
</evidence>
<comment type="caution">
    <text evidence="3">The sequence shown here is derived from an EMBL/GenBank/DDBJ whole genome shotgun (WGS) entry which is preliminary data.</text>
</comment>
<protein>
    <recommendedName>
        <fullName evidence="5">Transmembrane protein</fullName>
    </recommendedName>
</protein>
<dbReference type="AlphaFoldDB" id="A0AAD8P1I7"/>
<evidence type="ECO:0008006" key="5">
    <source>
        <dbReference type="Google" id="ProtNLM"/>
    </source>
</evidence>
<organism evidence="3 4">
    <name type="scientific">Tagetes erecta</name>
    <name type="common">African marigold</name>
    <dbReference type="NCBI Taxonomy" id="13708"/>
    <lineage>
        <taxon>Eukaryota</taxon>
        <taxon>Viridiplantae</taxon>
        <taxon>Streptophyta</taxon>
        <taxon>Embryophyta</taxon>
        <taxon>Tracheophyta</taxon>
        <taxon>Spermatophyta</taxon>
        <taxon>Magnoliopsida</taxon>
        <taxon>eudicotyledons</taxon>
        <taxon>Gunneridae</taxon>
        <taxon>Pentapetalae</taxon>
        <taxon>asterids</taxon>
        <taxon>campanulids</taxon>
        <taxon>Asterales</taxon>
        <taxon>Asteraceae</taxon>
        <taxon>Asteroideae</taxon>
        <taxon>Heliantheae alliance</taxon>
        <taxon>Tageteae</taxon>
        <taxon>Tagetes</taxon>
    </lineage>
</organism>